<dbReference type="CDD" id="cd18793">
    <property type="entry name" value="SF2_C_SNF"/>
    <property type="match status" value="1"/>
</dbReference>
<dbReference type="InterPro" id="IPR049730">
    <property type="entry name" value="SNF2/RAD54-like_C"/>
</dbReference>
<dbReference type="InterPro" id="IPR013083">
    <property type="entry name" value="Znf_RING/FYVE/PHD"/>
</dbReference>
<dbReference type="GO" id="GO:0005524">
    <property type="term" value="F:ATP binding"/>
    <property type="evidence" value="ECO:0007669"/>
    <property type="project" value="UniProtKB-KW"/>
</dbReference>
<dbReference type="eggNOG" id="KOG1001">
    <property type="taxonomic scope" value="Eukaryota"/>
</dbReference>
<dbReference type="RefSeq" id="XP_005768959.1">
    <property type="nucleotide sequence ID" value="XM_005768902.1"/>
</dbReference>
<dbReference type="SUPFAM" id="SSF57850">
    <property type="entry name" value="RING/U-box"/>
    <property type="match status" value="1"/>
</dbReference>
<dbReference type="GO" id="GO:0006281">
    <property type="term" value="P:DNA repair"/>
    <property type="evidence" value="ECO:0007669"/>
    <property type="project" value="TreeGrafter"/>
</dbReference>
<evidence type="ECO:0000313" key="6">
    <source>
        <dbReference type="EnsemblProtists" id="EOD16530"/>
    </source>
</evidence>
<dbReference type="Pfam" id="PF00271">
    <property type="entry name" value="Helicase_C"/>
    <property type="match status" value="1"/>
</dbReference>
<keyword evidence="1" id="KW-0547">Nucleotide-binding</keyword>
<dbReference type="Gene3D" id="3.40.50.300">
    <property type="entry name" value="P-loop containing nucleotide triphosphate hydrolases"/>
    <property type="match status" value="1"/>
</dbReference>
<dbReference type="SUPFAM" id="SSF52540">
    <property type="entry name" value="P-loop containing nucleoside triphosphate hydrolases"/>
    <property type="match status" value="1"/>
</dbReference>
<evidence type="ECO:0000259" key="5">
    <source>
        <dbReference type="PROSITE" id="PS51194"/>
    </source>
</evidence>
<dbReference type="KEGG" id="ehx:EMIHUDRAFT_244994"/>
<name>A0A0D3IZ45_EMIH1</name>
<evidence type="ECO:0000256" key="3">
    <source>
        <dbReference type="ARBA" id="ARBA00022840"/>
    </source>
</evidence>
<feature type="domain" description="Helicase C-terminal" evidence="5">
    <location>
        <begin position="51"/>
        <end position="209"/>
    </location>
</feature>
<accession>A0A0D3IZ45</accession>
<protein>
    <recommendedName>
        <fullName evidence="5">Helicase C-terminal domain-containing protein</fullName>
    </recommendedName>
</protein>
<feature type="region of interest" description="Disordered" evidence="4">
    <location>
        <begin position="200"/>
        <end position="236"/>
    </location>
</feature>
<evidence type="ECO:0000256" key="4">
    <source>
        <dbReference type="SAM" id="MobiDB-lite"/>
    </source>
</evidence>
<organism evidence="6 7">
    <name type="scientific">Emiliania huxleyi (strain CCMP1516)</name>
    <dbReference type="NCBI Taxonomy" id="280463"/>
    <lineage>
        <taxon>Eukaryota</taxon>
        <taxon>Haptista</taxon>
        <taxon>Haptophyta</taxon>
        <taxon>Prymnesiophyceae</taxon>
        <taxon>Isochrysidales</taxon>
        <taxon>Noelaerhabdaceae</taxon>
        <taxon>Emiliania</taxon>
    </lineage>
</organism>
<dbReference type="Gene3D" id="3.30.40.10">
    <property type="entry name" value="Zinc/RING finger domain, C3HC4 (zinc finger)"/>
    <property type="match status" value="1"/>
</dbReference>
<dbReference type="Proteomes" id="UP000013827">
    <property type="component" value="Unassembled WGS sequence"/>
</dbReference>
<keyword evidence="3" id="KW-0067">ATP-binding</keyword>
<keyword evidence="2" id="KW-0378">Hydrolase</keyword>
<dbReference type="AlphaFoldDB" id="A0A0D3IZ45"/>
<dbReference type="EnsemblProtists" id="EOD16530">
    <property type="protein sequence ID" value="EOD16530"/>
    <property type="gene ID" value="EMIHUDRAFT_244994"/>
</dbReference>
<proteinExistence type="predicted"/>
<dbReference type="PANTHER" id="PTHR45626">
    <property type="entry name" value="TRANSCRIPTION TERMINATION FACTOR 2-RELATED"/>
    <property type="match status" value="1"/>
</dbReference>
<feature type="compositionally biased region" description="Low complexity" evidence="4">
    <location>
        <begin position="200"/>
        <end position="218"/>
    </location>
</feature>
<keyword evidence="7" id="KW-1185">Reference proteome</keyword>
<reference evidence="6" key="2">
    <citation type="submission" date="2024-10" db="UniProtKB">
        <authorList>
            <consortium name="EnsemblProtists"/>
        </authorList>
    </citation>
    <scope>IDENTIFICATION</scope>
</reference>
<evidence type="ECO:0000256" key="1">
    <source>
        <dbReference type="ARBA" id="ARBA00022741"/>
    </source>
</evidence>
<sequence length="311" mass="32584">MDVPEGEVGVLPCGHCPGCAVCVRSWVAQAAACPTCRRAATVERWGTKPAAIIQHLQEVLGEAGSRAIVFSAFDECLARLAITFADAGVRAVRCEGDAAARHAAIAAFSDVSAANGPRVLLLSSKHNASGTNLQCANHVLFVEPPGTNATHGLSVETQAIGRTLRLGQTRQVRVKYFIVEDSIEQDIYAALQRVRDAASTTAAPPASSGPADSAEAAEQLSMDASTAEDEPDVNLTQQSSRTMEATLDSDPEVQAVLLPSLCSCLRSELGLHQADDAATLQRACEVVGVPQAGTPLRRARACLEALCGGDW</sequence>
<dbReference type="InterPro" id="IPR001650">
    <property type="entry name" value="Helicase_C-like"/>
</dbReference>
<dbReference type="GeneID" id="17262693"/>
<dbReference type="InterPro" id="IPR027417">
    <property type="entry name" value="P-loop_NTPase"/>
</dbReference>
<dbReference type="HOGENOM" id="CLU_895540_0_0_1"/>
<dbReference type="PROSITE" id="PS51194">
    <property type="entry name" value="HELICASE_CTER"/>
    <property type="match status" value="1"/>
</dbReference>
<dbReference type="GO" id="GO:0008094">
    <property type="term" value="F:ATP-dependent activity, acting on DNA"/>
    <property type="evidence" value="ECO:0007669"/>
    <property type="project" value="TreeGrafter"/>
</dbReference>
<dbReference type="SMART" id="SM00490">
    <property type="entry name" value="HELICc"/>
    <property type="match status" value="1"/>
</dbReference>
<reference evidence="7" key="1">
    <citation type="journal article" date="2013" name="Nature">
        <title>Pan genome of the phytoplankton Emiliania underpins its global distribution.</title>
        <authorList>
            <person name="Read B.A."/>
            <person name="Kegel J."/>
            <person name="Klute M.J."/>
            <person name="Kuo A."/>
            <person name="Lefebvre S.C."/>
            <person name="Maumus F."/>
            <person name="Mayer C."/>
            <person name="Miller J."/>
            <person name="Monier A."/>
            <person name="Salamov A."/>
            <person name="Young J."/>
            <person name="Aguilar M."/>
            <person name="Claverie J.M."/>
            <person name="Frickenhaus S."/>
            <person name="Gonzalez K."/>
            <person name="Herman E.K."/>
            <person name="Lin Y.C."/>
            <person name="Napier J."/>
            <person name="Ogata H."/>
            <person name="Sarno A.F."/>
            <person name="Shmutz J."/>
            <person name="Schroeder D."/>
            <person name="de Vargas C."/>
            <person name="Verret F."/>
            <person name="von Dassow P."/>
            <person name="Valentin K."/>
            <person name="Van de Peer Y."/>
            <person name="Wheeler G."/>
            <person name="Dacks J.B."/>
            <person name="Delwiche C.F."/>
            <person name="Dyhrman S.T."/>
            <person name="Glockner G."/>
            <person name="John U."/>
            <person name="Richards T."/>
            <person name="Worden A.Z."/>
            <person name="Zhang X."/>
            <person name="Grigoriev I.V."/>
            <person name="Allen A.E."/>
            <person name="Bidle K."/>
            <person name="Borodovsky M."/>
            <person name="Bowler C."/>
            <person name="Brownlee C."/>
            <person name="Cock J.M."/>
            <person name="Elias M."/>
            <person name="Gladyshev V.N."/>
            <person name="Groth M."/>
            <person name="Guda C."/>
            <person name="Hadaegh A."/>
            <person name="Iglesias-Rodriguez M.D."/>
            <person name="Jenkins J."/>
            <person name="Jones B.M."/>
            <person name="Lawson T."/>
            <person name="Leese F."/>
            <person name="Lindquist E."/>
            <person name="Lobanov A."/>
            <person name="Lomsadze A."/>
            <person name="Malik S.B."/>
            <person name="Marsh M.E."/>
            <person name="Mackinder L."/>
            <person name="Mock T."/>
            <person name="Mueller-Roeber B."/>
            <person name="Pagarete A."/>
            <person name="Parker M."/>
            <person name="Probert I."/>
            <person name="Quesneville H."/>
            <person name="Raines C."/>
            <person name="Rensing S.A."/>
            <person name="Riano-Pachon D.M."/>
            <person name="Richier S."/>
            <person name="Rokitta S."/>
            <person name="Shiraiwa Y."/>
            <person name="Soanes D.M."/>
            <person name="van der Giezen M."/>
            <person name="Wahlund T.M."/>
            <person name="Williams B."/>
            <person name="Wilson W."/>
            <person name="Wolfe G."/>
            <person name="Wurch L.L."/>
        </authorList>
    </citation>
    <scope>NUCLEOTIDE SEQUENCE</scope>
</reference>
<evidence type="ECO:0000313" key="7">
    <source>
        <dbReference type="Proteomes" id="UP000013827"/>
    </source>
</evidence>
<dbReference type="STRING" id="2903.R1DQ12"/>
<evidence type="ECO:0000256" key="2">
    <source>
        <dbReference type="ARBA" id="ARBA00022801"/>
    </source>
</evidence>
<dbReference type="GO" id="GO:0005634">
    <property type="term" value="C:nucleus"/>
    <property type="evidence" value="ECO:0007669"/>
    <property type="project" value="TreeGrafter"/>
</dbReference>
<dbReference type="GO" id="GO:0016787">
    <property type="term" value="F:hydrolase activity"/>
    <property type="evidence" value="ECO:0007669"/>
    <property type="project" value="UniProtKB-KW"/>
</dbReference>
<dbReference type="PaxDb" id="2903-EOD16530"/>
<dbReference type="InterPro" id="IPR050628">
    <property type="entry name" value="SNF2_RAD54_helicase_TF"/>
</dbReference>